<accession>A0A8S1CKP6</accession>
<dbReference type="PANTHER" id="PTHR24403:SF67">
    <property type="entry name" value="FI01116P-RELATED"/>
    <property type="match status" value="1"/>
</dbReference>
<evidence type="ECO:0000313" key="8">
    <source>
        <dbReference type="EMBL" id="CAB3370014.1"/>
    </source>
</evidence>
<reference evidence="8 9" key="1">
    <citation type="submission" date="2020-04" db="EMBL/GenBank/DDBJ databases">
        <authorList>
            <person name="Alioto T."/>
            <person name="Alioto T."/>
            <person name="Gomez Garrido J."/>
        </authorList>
    </citation>
    <scope>NUCLEOTIDE SEQUENCE [LARGE SCALE GENOMIC DNA]</scope>
</reference>
<feature type="compositionally biased region" description="Acidic residues" evidence="6">
    <location>
        <begin position="263"/>
        <end position="293"/>
    </location>
</feature>
<dbReference type="InterPro" id="IPR050688">
    <property type="entry name" value="Zinc_finger/UBP_domain"/>
</dbReference>
<evidence type="ECO:0000256" key="6">
    <source>
        <dbReference type="SAM" id="MobiDB-lite"/>
    </source>
</evidence>
<feature type="domain" description="C2H2-type" evidence="7">
    <location>
        <begin position="336"/>
        <end position="363"/>
    </location>
</feature>
<protein>
    <recommendedName>
        <fullName evidence="7">C2H2-type domain-containing protein</fullName>
    </recommendedName>
</protein>
<dbReference type="InterPro" id="IPR036236">
    <property type="entry name" value="Znf_C2H2_sf"/>
</dbReference>
<feature type="region of interest" description="Disordered" evidence="6">
    <location>
        <begin position="132"/>
        <end position="151"/>
    </location>
</feature>
<evidence type="ECO:0000256" key="4">
    <source>
        <dbReference type="ARBA" id="ARBA00022833"/>
    </source>
</evidence>
<dbReference type="InterPro" id="IPR013087">
    <property type="entry name" value="Znf_C2H2_type"/>
</dbReference>
<dbReference type="Proteomes" id="UP000494165">
    <property type="component" value="Unassembled WGS sequence"/>
</dbReference>
<dbReference type="OrthoDB" id="9411774at2759"/>
<dbReference type="SMART" id="SM00355">
    <property type="entry name" value="ZnF_C2H2"/>
    <property type="match status" value="8"/>
</dbReference>
<evidence type="ECO:0000256" key="5">
    <source>
        <dbReference type="PROSITE-ProRule" id="PRU00042"/>
    </source>
</evidence>
<keyword evidence="2" id="KW-0677">Repeat</keyword>
<evidence type="ECO:0000256" key="2">
    <source>
        <dbReference type="ARBA" id="ARBA00022737"/>
    </source>
</evidence>
<dbReference type="GO" id="GO:0008270">
    <property type="term" value="F:zinc ion binding"/>
    <property type="evidence" value="ECO:0007669"/>
    <property type="project" value="UniProtKB-KW"/>
</dbReference>
<keyword evidence="1" id="KW-0479">Metal-binding</keyword>
<feature type="compositionally biased region" description="Basic and acidic residues" evidence="6">
    <location>
        <begin position="225"/>
        <end position="236"/>
    </location>
</feature>
<keyword evidence="4" id="KW-0862">Zinc</keyword>
<dbReference type="SUPFAM" id="SSF57667">
    <property type="entry name" value="beta-beta-alpha zinc fingers"/>
    <property type="match status" value="3"/>
</dbReference>
<keyword evidence="9" id="KW-1185">Reference proteome</keyword>
<dbReference type="PANTHER" id="PTHR24403">
    <property type="entry name" value="ZINC FINGER PROTEIN"/>
    <property type="match status" value="1"/>
</dbReference>
<dbReference type="GO" id="GO:0010468">
    <property type="term" value="P:regulation of gene expression"/>
    <property type="evidence" value="ECO:0007669"/>
    <property type="project" value="TreeGrafter"/>
</dbReference>
<dbReference type="EMBL" id="CADEPI010000049">
    <property type="protein sequence ID" value="CAB3370014.1"/>
    <property type="molecule type" value="Genomic_DNA"/>
</dbReference>
<feature type="compositionally biased region" description="Polar residues" evidence="6">
    <location>
        <begin position="214"/>
        <end position="224"/>
    </location>
</feature>
<proteinExistence type="predicted"/>
<dbReference type="Gene3D" id="3.30.160.60">
    <property type="entry name" value="Classic Zinc Finger"/>
    <property type="match status" value="3"/>
</dbReference>
<evidence type="ECO:0000259" key="7">
    <source>
        <dbReference type="PROSITE" id="PS50157"/>
    </source>
</evidence>
<feature type="compositionally biased region" description="Basic residues" evidence="6">
    <location>
        <begin position="547"/>
        <end position="557"/>
    </location>
</feature>
<evidence type="ECO:0000256" key="3">
    <source>
        <dbReference type="ARBA" id="ARBA00022771"/>
    </source>
</evidence>
<dbReference type="GO" id="GO:0005634">
    <property type="term" value="C:nucleus"/>
    <property type="evidence" value="ECO:0007669"/>
    <property type="project" value="TreeGrafter"/>
</dbReference>
<feature type="domain" description="C2H2-type" evidence="7">
    <location>
        <begin position="514"/>
        <end position="541"/>
    </location>
</feature>
<dbReference type="PROSITE" id="PS00028">
    <property type="entry name" value="ZINC_FINGER_C2H2_1"/>
    <property type="match status" value="5"/>
</dbReference>
<dbReference type="Pfam" id="PF00096">
    <property type="entry name" value="zf-C2H2"/>
    <property type="match status" value="1"/>
</dbReference>
<dbReference type="AlphaFoldDB" id="A0A8S1CKP6"/>
<organism evidence="8 9">
    <name type="scientific">Cloeon dipterum</name>
    <dbReference type="NCBI Taxonomy" id="197152"/>
    <lineage>
        <taxon>Eukaryota</taxon>
        <taxon>Metazoa</taxon>
        <taxon>Ecdysozoa</taxon>
        <taxon>Arthropoda</taxon>
        <taxon>Hexapoda</taxon>
        <taxon>Insecta</taxon>
        <taxon>Pterygota</taxon>
        <taxon>Palaeoptera</taxon>
        <taxon>Ephemeroptera</taxon>
        <taxon>Pisciforma</taxon>
        <taxon>Baetidae</taxon>
        <taxon>Cloeon</taxon>
    </lineage>
</organism>
<comment type="caution">
    <text evidence="8">The sequence shown here is derived from an EMBL/GenBank/DDBJ whole genome shotgun (WGS) entry which is preliminary data.</text>
</comment>
<evidence type="ECO:0000313" key="9">
    <source>
        <dbReference type="Proteomes" id="UP000494165"/>
    </source>
</evidence>
<gene>
    <name evidence="8" type="ORF">CLODIP_2_CD14674</name>
</gene>
<sequence length="557" mass="64292">MPLKPPLLNGTQVPQIFVPPFRLVDLNVLAHKLWCSTCVSPLSLRDCVEDVESLFRSELKVGCPKCFKVAFVPLTLMEENGKLSAYGSEDILGSELAGKNCEPSIEIMESFSLVESATLLQNTKENELEKMRETTQDPPENVESHAQEESQEVEEIIEVKVEPEDEDIIVEEIVLVREERVPTNIPASRKRGRKQTFEAFRDECLPVVQVEPRSPQTVVYSSSSESDHNRDDDGHKNVRSGGNVGHELIDYSSDNYESPSEAEASDVWEPEETDSDSEDWILDEEDTDSESDEEIRKLKRLNSGWMEKCIYCPLEFPNFLVASRHMRSEHPDYKALKCGLCNKKYKTAPGFSKHLYTHRPSKKRFFCEQCGTFWVNLEKHMITHITEAKFECRECPAKLKTANGLWTHIKAVHKKCTCDFCHKVVGRKRIENHIRTHIGIKKRYECNICRARFVHRDNMKTHMRNNHNYVCLVCFKQFNCKPEQVQQHASKEHSAEEIENSCVDGKNYEKVTRFQCLQCYRYLASKQSLQFHMNTHSKEGEPDGPQPKRRKKKGKES</sequence>
<feature type="domain" description="C2H2-type" evidence="7">
    <location>
        <begin position="444"/>
        <end position="467"/>
    </location>
</feature>
<feature type="region of interest" description="Disordered" evidence="6">
    <location>
        <begin position="211"/>
        <end position="293"/>
    </location>
</feature>
<keyword evidence="3 5" id="KW-0863">Zinc-finger</keyword>
<feature type="region of interest" description="Disordered" evidence="6">
    <location>
        <begin position="535"/>
        <end position="557"/>
    </location>
</feature>
<name>A0A8S1CKP6_9INSE</name>
<evidence type="ECO:0000256" key="1">
    <source>
        <dbReference type="ARBA" id="ARBA00022723"/>
    </source>
</evidence>
<dbReference type="PROSITE" id="PS50157">
    <property type="entry name" value="ZINC_FINGER_C2H2_2"/>
    <property type="match status" value="3"/>
</dbReference>